<evidence type="ECO:0000256" key="2">
    <source>
        <dbReference type="SAM" id="MobiDB-lite"/>
    </source>
</evidence>
<dbReference type="AlphaFoldDB" id="A0A9P6Q781"/>
<accession>A0A9P6Q781</accession>
<feature type="region of interest" description="Disordered" evidence="2">
    <location>
        <begin position="156"/>
        <end position="202"/>
    </location>
</feature>
<feature type="compositionally biased region" description="Acidic residues" evidence="2">
    <location>
        <begin position="177"/>
        <end position="189"/>
    </location>
</feature>
<dbReference type="CDD" id="cd00586">
    <property type="entry name" value="4HBT"/>
    <property type="match status" value="1"/>
</dbReference>
<comment type="similarity">
    <text evidence="1">Belongs to the lcsJ thioesterase family.</text>
</comment>
<comment type="caution">
    <text evidence="3">The sequence shown here is derived from an EMBL/GenBank/DDBJ whole genome shotgun (WGS) entry which is preliminary data.</text>
</comment>
<protein>
    <submittedName>
        <fullName evidence="3">Uncharacterized protein</fullName>
    </submittedName>
</protein>
<proteinExistence type="inferred from homology"/>
<organism evidence="3 4">
    <name type="scientific">Actinomortierella ambigua</name>
    <dbReference type="NCBI Taxonomy" id="1343610"/>
    <lineage>
        <taxon>Eukaryota</taxon>
        <taxon>Fungi</taxon>
        <taxon>Fungi incertae sedis</taxon>
        <taxon>Mucoromycota</taxon>
        <taxon>Mortierellomycotina</taxon>
        <taxon>Mortierellomycetes</taxon>
        <taxon>Mortierellales</taxon>
        <taxon>Mortierellaceae</taxon>
        <taxon>Actinomortierella</taxon>
    </lineage>
</organism>
<gene>
    <name evidence="3" type="ORF">DFQ27_002508</name>
</gene>
<feature type="region of interest" description="Disordered" evidence="2">
    <location>
        <begin position="277"/>
        <end position="299"/>
    </location>
</feature>
<dbReference type="InterPro" id="IPR029069">
    <property type="entry name" value="HotDog_dom_sf"/>
</dbReference>
<dbReference type="PANTHER" id="PTHR12475">
    <property type="match status" value="1"/>
</dbReference>
<evidence type="ECO:0000313" key="3">
    <source>
        <dbReference type="EMBL" id="KAG0262174.1"/>
    </source>
</evidence>
<sequence length="299" mass="33975">MGISDKALGALIAFYLLNFKSLPGIYNLRVVRYFVRHGLLKEPLTGILEPHKYHSRVWFDDMDLNIHLSNSSYNKMLDYSRIELFCRLFPGWRTRHIFDMRLAQTVCFFKAEVPKFSKYTVTSRIFTWDDKWIWISSRFSIKRKVRPARHAKAIEGAAVPGSSTTATAMSSKSEKGVEEDEEDEDDIDPIDEKAHLSGPSDGAVLVPASPAADDSMADVPERLCCLAYARMVAKDRRGKTITPEALFRRMGHQEAYPGQWEEYRAFGMKMIEGMMKTGSQPADQPTVGKKLANPTRARI</sequence>
<dbReference type="Gene3D" id="3.10.129.10">
    <property type="entry name" value="Hotdog Thioesterase"/>
    <property type="match status" value="1"/>
</dbReference>
<dbReference type="SUPFAM" id="SSF54637">
    <property type="entry name" value="Thioesterase/thiol ester dehydrase-isomerase"/>
    <property type="match status" value="1"/>
</dbReference>
<reference evidence="3" key="1">
    <citation type="journal article" date="2020" name="Fungal Divers.">
        <title>Resolving the Mortierellaceae phylogeny through synthesis of multi-gene phylogenetics and phylogenomics.</title>
        <authorList>
            <person name="Vandepol N."/>
            <person name="Liber J."/>
            <person name="Desiro A."/>
            <person name="Na H."/>
            <person name="Kennedy M."/>
            <person name="Barry K."/>
            <person name="Grigoriev I.V."/>
            <person name="Miller A.N."/>
            <person name="O'Donnell K."/>
            <person name="Stajich J.E."/>
            <person name="Bonito G."/>
        </authorList>
    </citation>
    <scope>NUCLEOTIDE SEQUENCE</scope>
    <source>
        <strain evidence="3">BC1065</strain>
    </source>
</reference>
<dbReference type="OrthoDB" id="265761at2759"/>
<feature type="compositionally biased region" description="Low complexity" evidence="2">
    <location>
        <begin position="162"/>
        <end position="171"/>
    </location>
</feature>
<keyword evidence="4" id="KW-1185">Reference proteome</keyword>
<dbReference type="InterPro" id="IPR051490">
    <property type="entry name" value="THEM6_lcsJ_thioesterase"/>
</dbReference>
<dbReference type="EMBL" id="JAAAJB010000195">
    <property type="protein sequence ID" value="KAG0262174.1"/>
    <property type="molecule type" value="Genomic_DNA"/>
</dbReference>
<evidence type="ECO:0000256" key="1">
    <source>
        <dbReference type="ARBA" id="ARBA00038476"/>
    </source>
</evidence>
<dbReference type="Proteomes" id="UP000807716">
    <property type="component" value="Unassembled WGS sequence"/>
</dbReference>
<evidence type="ECO:0000313" key="4">
    <source>
        <dbReference type="Proteomes" id="UP000807716"/>
    </source>
</evidence>
<dbReference type="Pfam" id="PF13279">
    <property type="entry name" value="4HBT_2"/>
    <property type="match status" value="1"/>
</dbReference>
<dbReference type="PANTHER" id="PTHR12475:SF4">
    <property type="entry name" value="PROTEIN THEM6"/>
    <property type="match status" value="1"/>
</dbReference>
<name>A0A9P6Q781_9FUNG</name>